<reference evidence="8 9" key="1">
    <citation type="submission" date="2020-04" db="EMBL/GenBank/DDBJ databases">
        <title>Molecular characterization of pseudomonads from Agaricus bisporus reveal novel blotch 2 pathogens in Western Europe.</title>
        <authorList>
            <person name="Taparia T."/>
            <person name="Krijger M."/>
            <person name="Haynes E."/>
            <person name="Elpinstone J.G."/>
            <person name="Noble R."/>
            <person name="Van Der Wolf J."/>
        </authorList>
    </citation>
    <scope>NUCLEOTIDE SEQUENCE [LARGE SCALE GENOMIC DNA]</scope>
    <source>
        <strain evidence="8 9">F1001</strain>
    </source>
</reference>
<evidence type="ECO:0000256" key="1">
    <source>
        <dbReference type="ARBA" id="ARBA00004651"/>
    </source>
</evidence>
<dbReference type="SUPFAM" id="SSF103473">
    <property type="entry name" value="MFS general substrate transporter"/>
    <property type="match status" value="1"/>
</dbReference>
<evidence type="ECO:0000259" key="7">
    <source>
        <dbReference type="PROSITE" id="PS50850"/>
    </source>
</evidence>
<evidence type="ECO:0000256" key="3">
    <source>
        <dbReference type="ARBA" id="ARBA00022692"/>
    </source>
</evidence>
<keyword evidence="5 6" id="KW-0472">Membrane</keyword>
<evidence type="ECO:0000256" key="2">
    <source>
        <dbReference type="ARBA" id="ARBA00022475"/>
    </source>
</evidence>
<feature type="domain" description="Major facilitator superfamily (MFS) profile" evidence="7">
    <location>
        <begin position="8"/>
        <end position="387"/>
    </location>
</feature>
<dbReference type="InterPro" id="IPR011701">
    <property type="entry name" value="MFS"/>
</dbReference>
<dbReference type="GO" id="GO:0022857">
    <property type="term" value="F:transmembrane transporter activity"/>
    <property type="evidence" value="ECO:0007669"/>
    <property type="project" value="InterPro"/>
</dbReference>
<evidence type="ECO:0000256" key="4">
    <source>
        <dbReference type="ARBA" id="ARBA00022989"/>
    </source>
</evidence>
<evidence type="ECO:0000313" key="9">
    <source>
        <dbReference type="Proteomes" id="UP000582981"/>
    </source>
</evidence>
<keyword evidence="2" id="KW-1003">Cell membrane</keyword>
<keyword evidence="3 6" id="KW-0812">Transmembrane</keyword>
<evidence type="ECO:0000256" key="5">
    <source>
        <dbReference type="ARBA" id="ARBA00023136"/>
    </source>
</evidence>
<feature type="transmembrane region" description="Helical" evidence="6">
    <location>
        <begin position="48"/>
        <end position="69"/>
    </location>
</feature>
<dbReference type="PROSITE" id="PS50850">
    <property type="entry name" value="MFS"/>
    <property type="match status" value="1"/>
</dbReference>
<dbReference type="Gene3D" id="1.20.1250.20">
    <property type="entry name" value="MFS general substrate transporter like domains"/>
    <property type="match status" value="2"/>
</dbReference>
<evidence type="ECO:0000313" key="8">
    <source>
        <dbReference type="EMBL" id="NWB47662.1"/>
    </source>
</evidence>
<feature type="transmembrane region" description="Helical" evidence="6">
    <location>
        <begin position="331"/>
        <end position="353"/>
    </location>
</feature>
<feature type="transmembrane region" description="Helical" evidence="6">
    <location>
        <begin position="76"/>
        <end position="95"/>
    </location>
</feature>
<dbReference type="EMBL" id="JACAPU010000015">
    <property type="protein sequence ID" value="NWB47662.1"/>
    <property type="molecule type" value="Genomic_DNA"/>
</dbReference>
<feature type="transmembrane region" description="Helical" evidence="6">
    <location>
        <begin position="272"/>
        <end position="295"/>
    </location>
</feature>
<dbReference type="RefSeq" id="WP_100943548.1">
    <property type="nucleotide sequence ID" value="NZ_JACAPU010000015.1"/>
</dbReference>
<dbReference type="PANTHER" id="PTHR43124">
    <property type="entry name" value="PURINE EFFLUX PUMP PBUE"/>
    <property type="match status" value="1"/>
</dbReference>
<gene>
    <name evidence="8" type="ORF">HX829_14295</name>
</gene>
<keyword evidence="4 6" id="KW-1133">Transmembrane helix</keyword>
<accession>A0A7Y7WE46</accession>
<feature type="transmembrane region" description="Helical" evidence="6">
    <location>
        <begin position="12"/>
        <end position="36"/>
    </location>
</feature>
<comment type="subcellular location">
    <subcellularLocation>
        <location evidence="1">Cell membrane</location>
        <topology evidence="1">Multi-pass membrane protein</topology>
    </subcellularLocation>
</comment>
<dbReference type="InterPro" id="IPR050189">
    <property type="entry name" value="MFS_Efflux_Transporters"/>
</dbReference>
<feature type="transmembrane region" description="Helical" evidence="6">
    <location>
        <begin position="301"/>
        <end position="319"/>
    </location>
</feature>
<feature type="transmembrane region" description="Helical" evidence="6">
    <location>
        <begin position="205"/>
        <end position="227"/>
    </location>
</feature>
<dbReference type="CDD" id="cd17324">
    <property type="entry name" value="MFS_NepI_like"/>
    <property type="match status" value="1"/>
</dbReference>
<feature type="transmembrane region" description="Helical" evidence="6">
    <location>
        <begin position="164"/>
        <end position="184"/>
    </location>
</feature>
<proteinExistence type="predicted"/>
<dbReference type="PANTHER" id="PTHR43124:SF3">
    <property type="entry name" value="CHLORAMPHENICOL EFFLUX PUMP RV0191"/>
    <property type="match status" value="1"/>
</dbReference>
<comment type="caution">
    <text evidence="8">The sequence shown here is derived from an EMBL/GenBank/DDBJ whole genome shotgun (WGS) entry which is preliminary data.</text>
</comment>
<feature type="transmembrane region" description="Helical" evidence="6">
    <location>
        <begin position="101"/>
        <end position="125"/>
    </location>
</feature>
<dbReference type="Pfam" id="PF07690">
    <property type="entry name" value="MFS_1"/>
    <property type="match status" value="1"/>
</dbReference>
<dbReference type="AlphaFoldDB" id="A0A7Y7WE46"/>
<feature type="transmembrane region" description="Helical" evidence="6">
    <location>
        <begin position="242"/>
        <end position="260"/>
    </location>
</feature>
<name>A0A7Y7WE46_9PSED</name>
<dbReference type="Proteomes" id="UP000582981">
    <property type="component" value="Unassembled WGS sequence"/>
</dbReference>
<sequence>MTRSIKPMSVMPFIMLGLFGLYTLELGVVGILPLIVERFGVTVAQAGLLMSLFAFIVAACGPFLVLVFSRFERKKVLVGALLCFSLCSVLSAYAPNYSTLMALRIVPAMLHPVFFSAAFAAAISLYPRARAAHASTVAFIGTTLGLVFGIPITAWVAGRFSYETSILFCAVATFLAGLGLWLRLPRQVAAPESFASQLSILRKPPVWLAIIGTLLVFTTKFAVYSYAAEYLKSQTGLGGETISLLLVVFGVGGVLGNMLAGRALARHLVRTVLLFPILLSLAYGMLYCFGSASLWSMLPIVFVWGAIHTSGMVITQMWLTSAAPEAHSFATSLYVSAANAGIAIGAWVGGLFINAYGLPGTIACGLLFAALSLLVIVVKSLLYRTPSETQVLQTA</sequence>
<feature type="transmembrane region" description="Helical" evidence="6">
    <location>
        <begin position="359"/>
        <end position="378"/>
    </location>
</feature>
<organism evidence="8 9">
    <name type="scientific">Pseudomonas gingeri</name>
    <dbReference type="NCBI Taxonomy" id="117681"/>
    <lineage>
        <taxon>Bacteria</taxon>
        <taxon>Pseudomonadati</taxon>
        <taxon>Pseudomonadota</taxon>
        <taxon>Gammaproteobacteria</taxon>
        <taxon>Pseudomonadales</taxon>
        <taxon>Pseudomonadaceae</taxon>
        <taxon>Pseudomonas</taxon>
    </lineage>
</organism>
<dbReference type="InterPro" id="IPR036259">
    <property type="entry name" value="MFS_trans_sf"/>
</dbReference>
<dbReference type="InterPro" id="IPR020846">
    <property type="entry name" value="MFS_dom"/>
</dbReference>
<evidence type="ECO:0000256" key="6">
    <source>
        <dbReference type="SAM" id="Phobius"/>
    </source>
</evidence>
<protein>
    <submittedName>
        <fullName evidence="8">MFS transporter</fullName>
    </submittedName>
</protein>
<feature type="transmembrane region" description="Helical" evidence="6">
    <location>
        <begin position="137"/>
        <end position="158"/>
    </location>
</feature>
<dbReference type="GO" id="GO:0005886">
    <property type="term" value="C:plasma membrane"/>
    <property type="evidence" value="ECO:0007669"/>
    <property type="project" value="UniProtKB-SubCell"/>
</dbReference>